<keyword evidence="3" id="KW-1185">Reference proteome</keyword>
<evidence type="ECO:0000256" key="1">
    <source>
        <dbReference type="SAM" id="SignalP"/>
    </source>
</evidence>
<gene>
    <name evidence="2" type="ORF">M3P19_15925</name>
</gene>
<dbReference type="EMBL" id="JAMFMA010000004">
    <property type="protein sequence ID" value="MCL6275503.1"/>
    <property type="molecule type" value="Genomic_DNA"/>
</dbReference>
<organism evidence="2 3">
    <name type="scientific">Flagellimonas spongiicola</name>
    <dbReference type="NCBI Taxonomy" id="2942208"/>
    <lineage>
        <taxon>Bacteria</taxon>
        <taxon>Pseudomonadati</taxon>
        <taxon>Bacteroidota</taxon>
        <taxon>Flavobacteriia</taxon>
        <taxon>Flavobacteriales</taxon>
        <taxon>Flavobacteriaceae</taxon>
        <taxon>Flagellimonas</taxon>
    </lineage>
</organism>
<evidence type="ECO:0000313" key="2">
    <source>
        <dbReference type="EMBL" id="MCL6275503.1"/>
    </source>
</evidence>
<dbReference type="Proteomes" id="UP001203607">
    <property type="component" value="Unassembled WGS sequence"/>
</dbReference>
<sequence length="294" mass="32655">MRYFIILIGLLAFTWHNAHAQQDPHYTFYRYNMNLINPAYAGTSESAELTLGLRSQWAGVEGAPESQSALFSMPVGQKVGLGVSILNDQTFIENQTWVAIDFSYQLQLNQDYVLYLGLKASGNSYSANTQGLVTYGMGQDGTLMDFESSFTPNVGVGAYLKHEKFFVSLSAPKVMTPDRLEETNGNAYLSTDKRHVYLAGGYDFELGKNLSLQASSMLRYVEASPMSLDLTSILDFGERFKFGASYRLDEAISGMFLFDVSSGLNIGYAYEAALESSVNNIDNSSHELFMRLTM</sequence>
<dbReference type="RefSeq" id="WP_249658686.1">
    <property type="nucleotide sequence ID" value="NZ_JAMFMA010000004.1"/>
</dbReference>
<evidence type="ECO:0000313" key="3">
    <source>
        <dbReference type="Proteomes" id="UP001203607"/>
    </source>
</evidence>
<reference evidence="2 3" key="1">
    <citation type="submission" date="2022-05" db="EMBL/GenBank/DDBJ databases">
        <authorList>
            <person name="Park J.-S."/>
        </authorList>
    </citation>
    <scope>NUCLEOTIDE SEQUENCE [LARGE SCALE GENOMIC DNA]</scope>
    <source>
        <strain evidence="2 3">2012CJ35-5</strain>
    </source>
</reference>
<dbReference type="InterPro" id="IPR019861">
    <property type="entry name" value="PorP/SprF_Bacteroidetes"/>
</dbReference>
<protein>
    <submittedName>
        <fullName evidence="2">Type IX secretion system membrane protein PorP/SprF</fullName>
    </submittedName>
</protein>
<accession>A0ABT0PYF1</accession>
<proteinExistence type="predicted"/>
<comment type="caution">
    <text evidence="2">The sequence shown here is derived from an EMBL/GenBank/DDBJ whole genome shotgun (WGS) entry which is preliminary data.</text>
</comment>
<keyword evidence="1" id="KW-0732">Signal</keyword>
<dbReference type="NCBIfam" id="TIGR03519">
    <property type="entry name" value="T9SS_PorP_fam"/>
    <property type="match status" value="1"/>
</dbReference>
<name>A0ABT0PYF1_9FLAO</name>
<feature type="signal peptide" evidence="1">
    <location>
        <begin position="1"/>
        <end position="20"/>
    </location>
</feature>
<feature type="chain" id="PRO_5045997016" evidence="1">
    <location>
        <begin position="21"/>
        <end position="294"/>
    </location>
</feature>
<dbReference type="Pfam" id="PF11751">
    <property type="entry name" value="PorP_SprF"/>
    <property type="match status" value="1"/>
</dbReference>